<comment type="similarity">
    <text evidence="1 6">Belongs to the methyltransferase superfamily. PrmA family.</text>
</comment>
<evidence type="ECO:0000256" key="5">
    <source>
        <dbReference type="ARBA" id="ARBA00022691"/>
    </source>
</evidence>
<dbReference type="AlphaFoldDB" id="A0A4Z0VAX8"/>
<comment type="caution">
    <text evidence="7">The sequence shown here is derived from an EMBL/GenBank/DDBJ whole genome shotgun (WGS) entry which is preliminary data.</text>
</comment>
<evidence type="ECO:0000313" key="7">
    <source>
        <dbReference type="EMBL" id="TGG40613.1"/>
    </source>
</evidence>
<evidence type="ECO:0000256" key="4">
    <source>
        <dbReference type="ARBA" id="ARBA00022679"/>
    </source>
</evidence>
<dbReference type="HAMAP" id="MF_00735">
    <property type="entry name" value="Methyltr_PrmA"/>
    <property type="match status" value="1"/>
</dbReference>
<dbReference type="Pfam" id="PF06325">
    <property type="entry name" value="PrmA"/>
    <property type="match status" value="1"/>
</dbReference>
<evidence type="ECO:0000256" key="3">
    <source>
        <dbReference type="ARBA" id="ARBA00022603"/>
    </source>
</evidence>
<dbReference type="GO" id="GO:0005840">
    <property type="term" value="C:ribosome"/>
    <property type="evidence" value="ECO:0007669"/>
    <property type="project" value="UniProtKB-KW"/>
</dbReference>
<organism evidence="7 8">
    <name type="scientific">Duncaniella freteri</name>
    <dbReference type="NCBI Taxonomy" id="2530391"/>
    <lineage>
        <taxon>Bacteria</taxon>
        <taxon>Pseudomonadati</taxon>
        <taxon>Bacteroidota</taxon>
        <taxon>Bacteroidia</taxon>
        <taxon>Bacteroidales</taxon>
        <taxon>Muribaculaceae</taxon>
        <taxon>Duncaniella</taxon>
    </lineage>
</organism>
<dbReference type="Proteomes" id="UP000297635">
    <property type="component" value="Unassembled WGS sequence"/>
</dbReference>
<dbReference type="EMBL" id="SJSA01000001">
    <property type="protein sequence ID" value="TGG40613.1"/>
    <property type="molecule type" value="Genomic_DNA"/>
</dbReference>
<comment type="function">
    <text evidence="6">Methylates ribosomal protein L11.</text>
</comment>
<keyword evidence="5 6" id="KW-0949">S-adenosyl-L-methionine</keyword>
<dbReference type="NCBIfam" id="NF001785">
    <property type="entry name" value="PRK00517.2-2"/>
    <property type="match status" value="1"/>
</dbReference>
<keyword evidence="2 6" id="KW-0963">Cytoplasm</keyword>
<gene>
    <name evidence="6" type="primary">prmA</name>
    <name evidence="7" type="ORF">EZ315_08015</name>
</gene>
<reference evidence="7 8" key="1">
    <citation type="submission" date="2019-02" db="EMBL/GenBank/DDBJ databases">
        <title>Isolation and identification of novel species under the genus Muribaculum.</title>
        <authorList>
            <person name="Miyake S."/>
            <person name="Ding Y."/>
            <person name="Low A."/>
            <person name="Soh M."/>
            <person name="Seedorf H."/>
        </authorList>
    </citation>
    <scope>NUCLEOTIDE SEQUENCE [LARGE SCALE GENOMIC DNA]</scope>
    <source>
        <strain evidence="7 8">TLL-A3</strain>
    </source>
</reference>
<sequence>MNDYTEVRLGLEPCSETLTDILAAMLAEEGYESFVPDSMGVTAYIRKEAFDPDALDRIIREFPMETAITYSHSIVEGQDWNAEWEKNYFKPIVIDNQCAIHSSFHKDVPECTYDILIDPKMAFGTGHHATTTLILRRLLGMDLDGKKMVDMGTGTGILAILADMRGAASVDAIEIDEFAHENAKENLKLNRSENVTLHLGDASTLATIRDVDIFVANINRNIITADLPAYADTLSPGASVILSGFYEEDIPVIMKAAETLGLEYADHTVLDRWASLHLKNQI</sequence>
<evidence type="ECO:0000256" key="6">
    <source>
        <dbReference type="HAMAP-Rule" id="MF_00735"/>
    </source>
</evidence>
<dbReference type="InterPro" id="IPR004498">
    <property type="entry name" value="Ribosomal_PrmA_MeTrfase"/>
</dbReference>
<dbReference type="GO" id="GO:0032259">
    <property type="term" value="P:methylation"/>
    <property type="evidence" value="ECO:0007669"/>
    <property type="project" value="UniProtKB-KW"/>
</dbReference>
<dbReference type="CDD" id="cd02440">
    <property type="entry name" value="AdoMet_MTases"/>
    <property type="match status" value="1"/>
</dbReference>
<dbReference type="GeneID" id="82149735"/>
<keyword evidence="7" id="KW-0689">Ribosomal protein</keyword>
<protein>
    <recommendedName>
        <fullName evidence="6">Ribosomal protein L11 methyltransferase</fullName>
        <shortName evidence="6">L11 Mtase</shortName>
        <ecNumber evidence="6">2.1.1.-</ecNumber>
    </recommendedName>
</protein>
<dbReference type="InterPro" id="IPR050078">
    <property type="entry name" value="Ribosomal_L11_MeTrfase_PrmA"/>
</dbReference>
<dbReference type="GO" id="GO:0016279">
    <property type="term" value="F:protein-lysine N-methyltransferase activity"/>
    <property type="evidence" value="ECO:0007669"/>
    <property type="project" value="RHEA"/>
</dbReference>
<proteinExistence type="inferred from homology"/>
<keyword evidence="4 6" id="KW-0808">Transferase</keyword>
<comment type="caution">
    <text evidence="6">Lacks conserved residue(s) required for the propagation of feature annotation.</text>
</comment>
<name>A0A4Z0VAX8_9BACT</name>
<dbReference type="GO" id="GO:0005737">
    <property type="term" value="C:cytoplasm"/>
    <property type="evidence" value="ECO:0007669"/>
    <property type="project" value="UniProtKB-SubCell"/>
</dbReference>
<evidence type="ECO:0000256" key="1">
    <source>
        <dbReference type="ARBA" id="ARBA00009741"/>
    </source>
</evidence>
<keyword evidence="8" id="KW-1185">Reference proteome</keyword>
<evidence type="ECO:0000256" key="2">
    <source>
        <dbReference type="ARBA" id="ARBA00022490"/>
    </source>
</evidence>
<dbReference type="InterPro" id="IPR029063">
    <property type="entry name" value="SAM-dependent_MTases_sf"/>
</dbReference>
<dbReference type="SUPFAM" id="SSF53335">
    <property type="entry name" value="S-adenosyl-L-methionine-dependent methyltransferases"/>
    <property type="match status" value="1"/>
</dbReference>
<dbReference type="RefSeq" id="WP_135471610.1">
    <property type="nucleotide sequence ID" value="NZ_CASJDB010000001.1"/>
</dbReference>
<dbReference type="EC" id="2.1.1.-" evidence="6"/>
<accession>A0A4Z0VAX8</accession>
<dbReference type="PANTHER" id="PTHR43648:SF1">
    <property type="entry name" value="ELECTRON TRANSFER FLAVOPROTEIN BETA SUBUNIT LYSINE METHYLTRANSFERASE"/>
    <property type="match status" value="1"/>
</dbReference>
<dbReference type="Gene3D" id="3.40.50.150">
    <property type="entry name" value="Vaccinia Virus protein VP39"/>
    <property type="match status" value="1"/>
</dbReference>
<comment type="catalytic activity">
    <reaction evidence="6">
        <text>L-lysyl-[protein] + 3 S-adenosyl-L-methionine = N(6),N(6),N(6)-trimethyl-L-lysyl-[protein] + 3 S-adenosyl-L-homocysteine + 3 H(+)</text>
        <dbReference type="Rhea" id="RHEA:54192"/>
        <dbReference type="Rhea" id="RHEA-COMP:9752"/>
        <dbReference type="Rhea" id="RHEA-COMP:13826"/>
        <dbReference type="ChEBI" id="CHEBI:15378"/>
        <dbReference type="ChEBI" id="CHEBI:29969"/>
        <dbReference type="ChEBI" id="CHEBI:57856"/>
        <dbReference type="ChEBI" id="CHEBI:59789"/>
        <dbReference type="ChEBI" id="CHEBI:61961"/>
    </reaction>
</comment>
<comment type="subcellular location">
    <subcellularLocation>
        <location evidence="6">Cytoplasm</location>
    </subcellularLocation>
</comment>
<evidence type="ECO:0000313" key="8">
    <source>
        <dbReference type="Proteomes" id="UP000297635"/>
    </source>
</evidence>
<keyword evidence="3 6" id="KW-0489">Methyltransferase</keyword>
<dbReference type="PANTHER" id="PTHR43648">
    <property type="entry name" value="ELECTRON TRANSFER FLAVOPROTEIN BETA SUBUNIT LYSINE METHYLTRANSFERASE"/>
    <property type="match status" value="1"/>
</dbReference>
<keyword evidence="7" id="KW-0687">Ribonucleoprotein</keyword>